<evidence type="ECO:0000313" key="2">
    <source>
        <dbReference type="Proteomes" id="UP001143856"/>
    </source>
</evidence>
<proteinExistence type="predicted"/>
<evidence type="ECO:0000313" key="1">
    <source>
        <dbReference type="EMBL" id="KAJ2994874.1"/>
    </source>
</evidence>
<protein>
    <submittedName>
        <fullName evidence="1">Uncharacterized protein</fullName>
    </submittedName>
</protein>
<name>A0ACC1PKG2_9PEZI</name>
<dbReference type="Proteomes" id="UP001143856">
    <property type="component" value="Unassembled WGS sequence"/>
</dbReference>
<organism evidence="1 2">
    <name type="scientific">Xylaria curta</name>
    <dbReference type="NCBI Taxonomy" id="42375"/>
    <lineage>
        <taxon>Eukaryota</taxon>
        <taxon>Fungi</taxon>
        <taxon>Dikarya</taxon>
        <taxon>Ascomycota</taxon>
        <taxon>Pezizomycotina</taxon>
        <taxon>Sordariomycetes</taxon>
        <taxon>Xylariomycetidae</taxon>
        <taxon>Xylariales</taxon>
        <taxon>Xylariaceae</taxon>
        <taxon>Xylaria</taxon>
    </lineage>
</organism>
<keyword evidence="2" id="KW-1185">Reference proteome</keyword>
<accession>A0ACC1PKG2</accession>
<reference evidence="1" key="1">
    <citation type="submission" date="2022-10" db="EMBL/GenBank/DDBJ databases">
        <title>Genome Sequence of Xylaria curta.</title>
        <authorList>
            <person name="Buettner E."/>
        </authorList>
    </citation>
    <scope>NUCLEOTIDE SEQUENCE</scope>
    <source>
        <strain evidence="1">Babe10</strain>
    </source>
</reference>
<comment type="caution">
    <text evidence="1">The sequence shown here is derived from an EMBL/GenBank/DDBJ whole genome shotgun (WGS) entry which is preliminary data.</text>
</comment>
<sequence length="870" mass="97470">MASISERAYTCKLPSREVASLRSICPDWLKIDIIGQTIVLAELTPHFGSFQNTCTALKLQSNEVESFLLTHLRYQQAFKRGRLIAEQWGRNQAVPANNSEDIPQQRPVLISASSIAPACDFLKALGYQNYVPAVQAWSRRTITWPPHIDVTGIDISKLDQADIDFPPAQARRAYSRYTSSLGNDSRAVAALVGAWRPKEDGTPDTRISFFDVPDGSVAYGSHGLRQLTVAGRYYVCWPTDSLSDNPYNDFVLARNVCDIREGCDGLAGSPNLKDHRNIHASDELLQSNTDQDRDAPEKLYGKTSVNPKDIFGADISYAHNSKDKNMSSFHPPNEPQGPLRKLKNSQLSQAWSSWPGQIFQFRLPAGYTILGPQGHILTFDPPTHERYDEMGNPHGIGGTYFIIPPQKEPIAMSFKLDDLPANVSLRLKIPQRLVIIRNGMVLPRFIEPGVHEWSTREGFLDCYGAHGCYDVLHTEGRYSILPDASRSLDGRGVARMYEHMESASNVTRNPLPVEEGLQTLERLLPIEKFCILIYLLTLQGLEVTTTVYKLLTFGVEKILAPHRDWLDRQETETKRLEQELDDRARLDARNAREKVRRDILTEERKSRRLAMEVREAEERARIDAVVRADAAAAQGVQNRKMRRNSNSNNRFDLNLWPGDTQRRQQWPIDLTAVAVCDKTTPRRGEATGATRRKRQDSDDEEYTPTRSRQPRKPRSTPKTPTPKKSREKPAGDVTGFKKPRFFAVPENRQARTMSSQAQTVKHASGSAPTGMSSPPAATPRTSQSAITRKPIGPLLDAIRSSAACEGGNVRSLCLSTVPRVNEVEAATHAANDSGAIAENRMSLRKRIPKPPVPQECFDCDPEETECEIEH</sequence>
<dbReference type="EMBL" id="JAPDGR010000154">
    <property type="protein sequence ID" value="KAJ2994874.1"/>
    <property type="molecule type" value="Genomic_DNA"/>
</dbReference>
<gene>
    <name evidence="1" type="ORF">NUW58_g1431</name>
</gene>